<protein>
    <recommendedName>
        <fullName evidence="3">DNA polymerase III subunit delta</fullName>
    </recommendedName>
</protein>
<dbReference type="AlphaFoldDB" id="A0A2M6WYK8"/>
<gene>
    <name evidence="1" type="ORF">COT71_04030</name>
</gene>
<name>A0A2M6WYK8_9BACT</name>
<organism evidence="1 2">
    <name type="scientific">Candidatus Andersenbacteria bacterium CG10_big_fil_rev_8_21_14_0_10_54_11</name>
    <dbReference type="NCBI Taxonomy" id="1974485"/>
    <lineage>
        <taxon>Bacteria</taxon>
        <taxon>Candidatus Anderseniibacteriota</taxon>
    </lineage>
</organism>
<accession>A0A2M6WYK8</accession>
<evidence type="ECO:0000313" key="1">
    <source>
        <dbReference type="EMBL" id="PIT97836.1"/>
    </source>
</evidence>
<proteinExistence type="predicted"/>
<dbReference type="GO" id="GO:0006261">
    <property type="term" value="P:DNA-templated DNA replication"/>
    <property type="evidence" value="ECO:0007669"/>
    <property type="project" value="TreeGrafter"/>
</dbReference>
<dbReference type="Gene3D" id="3.40.50.300">
    <property type="entry name" value="P-loop containing nucleotide triphosphate hydrolases"/>
    <property type="match status" value="1"/>
</dbReference>
<dbReference type="InterPro" id="IPR050238">
    <property type="entry name" value="DNA_Rep/Repair_Clamp_Loader"/>
</dbReference>
<dbReference type="SUPFAM" id="SSF52540">
    <property type="entry name" value="P-loop containing nucleoside triphosphate hydrolases"/>
    <property type="match status" value="1"/>
</dbReference>
<comment type="caution">
    <text evidence="1">The sequence shown here is derived from an EMBL/GenBank/DDBJ whole genome shotgun (WGS) entry which is preliminary data.</text>
</comment>
<evidence type="ECO:0000313" key="2">
    <source>
        <dbReference type="Proteomes" id="UP000230731"/>
    </source>
</evidence>
<reference evidence="2" key="1">
    <citation type="submission" date="2017-09" db="EMBL/GenBank/DDBJ databases">
        <title>Depth-based differentiation of microbial function through sediment-hosted aquifers and enrichment of novel symbionts in the deep terrestrial subsurface.</title>
        <authorList>
            <person name="Probst A.J."/>
            <person name="Ladd B."/>
            <person name="Jarett J.K."/>
            <person name="Geller-Mcgrath D.E."/>
            <person name="Sieber C.M.K."/>
            <person name="Emerson J.B."/>
            <person name="Anantharaman K."/>
            <person name="Thomas B.C."/>
            <person name="Malmstrom R."/>
            <person name="Stieglmeier M."/>
            <person name="Klingl A."/>
            <person name="Woyke T."/>
            <person name="Ryan C.M."/>
            <person name="Banfield J.F."/>
        </authorList>
    </citation>
    <scope>NUCLEOTIDE SEQUENCE [LARGE SCALE GENOMIC DNA]</scope>
</reference>
<dbReference type="EMBL" id="PEZP01000043">
    <property type="protein sequence ID" value="PIT97836.1"/>
    <property type="molecule type" value="Genomic_DNA"/>
</dbReference>
<dbReference type="Proteomes" id="UP000230731">
    <property type="component" value="Unassembled WGS sequence"/>
</dbReference>
<dbReference type="InterPro" id="IPR027417">
    <property type="entry name" value="P-loop_NTPase"/>
</dbReference>
<dbReference type="PANTHER" id="PTHR11669">
    <property type="entry name" value="REPLICATION FACTOR C / DNA POLYMERASE III GAMMA-TAU SUBUNIT"/>
    <property type="match status" value="1"/>
</dbReference>
<evidence type="ECO:0008006" key="3">
    <source>
        <dbReference type="Google" id="ProtNLM"/>
    </source>
</evidence>
<dbReference type="PANTHER" id="PTHR11669:SF8">
    <property type="entry name" value="DNA POLYMERASE III SUBUNIT DELTA"/>
    <property type="match status" value="1"/>
</dbReference>
<dbReference type="Pfam" id="PF13177">
    <property type="entry name" value="DNA_pol3_delta2"/>
    <property type="match status" value="1"/>
</dbReference>
<sequence length="242" mass="25529">MNPGPADAAIDQAVAWLLSPDAEGPLLATGDSAAVIERVQSLAACRRMTEGVPCGTCSGCRGLTPDILRVSGAEKPISIATIRFLRTQLALFPLADRRLVILEHAESLTPSAGHAVLKLLEDAPPTARFLLTATLPGRLLPTIRSRCRQLRVPPAAAATLPPIRLPLPTGIGILAAVDSVQAETAAIIGDYLLEHVRRSGPTPAARLALLRLRDYYRVAATGGNVRLATEVLLASLLPFAHS</sequence>